<feature type="domain" description="C3H1-type" evidence="6">
    <location>
        <begin position="630"/>
        <end position="653"/>
    </location>
</feature>
<feature type="zinc finger region" description="C3H1-type" evidence="4">
    <location>
        <begin position="630"/>
        <end position="653"/>
    </location>
</feature>
<dbReference type="InterPro" id="IPR036063">
    <property type="entry name" value="Smr_dom_sf"/>
</dbReference>
<feature type="region of interest" description="Disordered" evidence="5">
    <location>
        <begin position="309"/>
        <end position="349"/>
    </location>
</feature>
<dbReference type="InterPro" id="IPR041367">
    <property type="entry name" value="Znf-CCCH_4"/>
</dbReference>
<name>A0A316VP98_9BASI</name>
<dbReference type="Pfam" id="PF18044">
    <property type="entry name" value="zf-CCCH_4"/>
    <property type="match status" value="1"/>
</dbReference>
<keyword evidence="8" id="KW-1185">Reference proteome</keyword>
<feature type="compositionally biased region" description="Polar residues" evidence="5">
    <location>
        <begin position="309"/>
        <end position="330"/>
    </location>
</feature>
<feature type="region of interest" description="Disordered" evidence="5">
    <location>
        <begin position="1"/>
        <end position="124"/>
    </location>
</feature>
<feature type="domain" description="C3H1-type" evidence="6">
    <location>
        <begin position="654"/>
        <end position="681"/>
    </location>
</feature>
<dbReference type="PROSITE" id="PS50103">
    <property type="entry name" value="ZF_C3H1"/>
    <property type="match status" value="2"/>
</dbReference>
<protein>
    <recommendedName>
        <fullName evidence="6">C3H1-type domain-containing protein</fullName>
    </recommendedName>
</protein>
<dbReference type="RefSeq" id="XP_025357647.1">
    <property type="nucleotide sequence ID" value="XM_025496957.1"/>
</dbReference>
<feature type="region of interest" description="Disordered" evidence="5">
    <location>
        <begin position="362"/>
        <end position="479"/>
    </location>
</feature>
<proteinExistence type="predicted"/>
<evidence type="ECO:0000313" key="8">
    <source>
        <dbReference type="Proteomes" id="UP000245771"/>
    </source>
</evidence>
<feature type="compositionally biased region" description="Polar residues" evidence="5">
    <location>
        <begin position="263"/>
        <end position="272"/>
    </location>
</feature>
<evidence type="ECO:0000256" key="5">
    <source>
        <dbReference type="SAM" id="MobiDB-lite"/>
    </source>
</evidence>
<keyword evidence="1 4" id="KW-0479">Metal-binding</keyword>
<sequence>MLQRTHSKAYLESLLHPPPSSGAIGSRPGGMNRSMSIKSNSGSMEMYKPARSSTLAPKAPSIGDYNEREGEIIQEEENDKSDEEKGESVLSMDDTSSTKTLSEPPRTPNKALSVSSIEDDYDDPSRHLRISTLQQAARRLSDGGSALQAAQAAQAILAILDNEELDDEDRIEQVRNLLAEKLKEVEGNEVPAARLDNIVLSLLHRHREDVKPTGATFPMATSPGPSPFPASPRSRPRPANLRSGSSTNLTRPWTPTRPVTPTNASQLTNNDFLGSLPPSPVPGSLTLGVTSNLSISPRVSPKPWHRTVSSTLITTPTGPSASNLNSSARSGFSVGDSRPSSPAPGTFGSPSLNVSALEFKPRSSGLSSSLTKQKPTEPWMSDQSDAQTYRKAASSAADDSDEDEFSPFAVPSTGAVPVPSSSSSSASSSRLAAGRIRPFSGTSGNSSAMSMTTADSVSGSYHGSTTSASLESSDDPKSLRFTGLEDEMDNLTMTPFDVLSSILSGIGSASGAANWTSEQIEEALERNHWDVDATLSMIMEGNGPYTLSNQGYTDPANRTIPTGPASSSRSGVSIVSQEIFASQRAGLGGSPGPGEGRPSLVRAPSSTSITPSNAFGGNAAALPISTSRSGPPGRVCRFFLAGECRRADCRFSHDLNRALCRFWLKGQCLNGDECSFLHDISMIDSVTQNRGQGSFVGSQSPNMNTFEPDDTPPAEDFPELNLAPTAPKAQRAKAAAAAINDPSRTRWSHTLQRKWNSPMAQVQQGEAHLSLNAKNGALRGVPTGPRASLSPASSPSPAKRGISSGRIPLRPPLLLPTLNTGRSAAQTYATYREQSLALTERRNKCLARAAEAYKAGNGAEARKWSHEGQTINQSIQEESKSLARTMLRGRHDEIRARLANENTQTGLVDASTDERGSRGLRGKPMGAELGICLGVVPNRGIAGVNVANLSMEERMDVLMDCHLLHASEAIDLIEEFLMGLEHEQFRGLAYLAVGLGKHTSQDSDRRRVGLAPAIKSFLSSWNYPFADHDGVLVVDPLSHL</sequence>
<evidence type="ECO:0000256" key="1">
    <source>
        <dbReference type="ARBA" id="ARBA00022723"/>
    </source>
</evidence>
<feature type="region of interest" description="Disordered" evidence="5">
    <location>
        <begin position="776"/>
        <end position="810"/>
    </location>
</feature>
<feature type="compositionally biased region" description="Acidic residues" evidence="5">
    <location>
        <begin position="72"/>
        <end position="81"/>
    </location>
</feature>
<dbReference type="SUPFAM" id="SSF90229">
    <property type="entry name" value="CCCH zinc finger"/>
    <property type="match status" value="1"/>
</dbReference>
<dbReference type="EMBL" id="KZ819602">
    <property type="protein sequence ID" value="PWN37345.1"/>
    <property type="molecule type" value="Genomic_DNA"/>
</dbReference>
<feature type="region of interest" description="Disordered" evidence="5">
    <location>
        <begin position="212"/>
        <end position="277"/>
    </location>
</feature>
<feature type="region of interest" description="Disordered" evidence="5">
    <location>
        <begin position="584"/>
        <end position="617"/>
    </location>
</feature>
<feature type="compositionally biased region" description="Low complexity" evidence="5">
    <location>
        <begin position="250"/>
        <end position="262"/>
    </location>
</feature>
<reference evidence="7 8" key="1">
    <citation type="journal article" date="2018" name="Mol. Biol. Evol.">
        <title>Broad Genomic Sampling Reveals a Smut Pathogenic Ancestry of the Fungal Clade Ustilaginomycotina.</title>
        <authorList>
            <person name="Kijpornyongpan T."/>
            <person name="Mondo S.J."/>
            <person name="Barry K."/>
            <person name="Sandor L."/>
            <person name="Lee J."/>
            <person name="Lipzen A."/>
            <person name="Pangilinan J."/>
            <person name="LaButti K."/>
            <person name="Hainaut M."/>
            <person name="Henrissat B."/>
            <person name="Grigoriev I.V."/>
            <person name="Spatafora J.W."/>
            <person name="Aime M.C."/>
        </authorList>
    </citation>
    <scope>NUCLEOTIDE SEQUENCE [LARGE SCALE GENOMIC DNA]</scope>
    <source>
        <strain evidence="7 8">MCA 3882</strain>
    </source>
</reference>
<dbReference type="SMART" id="SM00356">
    <property type="entry name" value="ZnF_C3H1"/>
    <property type="match status" value="2"/>
</dbReference>
<evidence type="ECO:0000259" key="6">
    <source>
        <dbReference type="PROSITE" id="PS50103"/>
    </source>
</evidence>
<feature type="compositionally biased region" description="Gly residues" evidence="5">
    <location>
        <begin position="586"/>
        <end position="595"/>
    </location>
</feature>
<dbReference type="AlphaFoldDB" id="A0A316VP98"/>
<dbReference type="Pfam" id="PF14608">
    <property type="entry name" value="zf-CCCH_2"/>
    <property type="match status" value="1"/>
</dbReference>
<feature type="compositionally biased region" description="Low complexity" evidence="5">
    <location>
        <begin position="787"/>
        <end position="798"/>
    </location>
</feature>
<dbReference type="GeneID" id="37018738"/>
<dbReference type="Pfam" id="PF08590">
    <property type="entry name" value="DUF1771"/>
    <property type="match status" value="1"/>
</dbReference>
<evidence type="ECO:0000256" key="2">
    <source>
        <dbReference type="ARBA" id="ARBA00022771"/>
    </source>
</evidence>
<feature type="compositionally biased region" description="Polar residues" evidence="5">
    <location>
        <begin position="604"/>
        <end position="615"/>
    </location>
</feature>
<keyword evidence="3 4" id="KW-0862">Zinc</keyword>
<dbReference type="PANTHER" id="PTHR46651">
    <property type="entry name" value="POLYADENYLATE-BINDING PROTEIN-INTERACTING PROTEIN 7"/>
    <property type="match status" value="1"/>
</dbReference>
<feature type="compositionally biased region" description="Low complexity" evidence="5">
    <location>
        <begin position="409"/>
        <end position="429"/>
    </location>
</feature>
<keyword evidence="2 4" id="KW-0863">Zinc-finger</keyword>
<dbReference type="GO" id="GO:0008270">
    <property type="term" value="F:zinc ion binding"/>
    <property type="evidence" value="ECO:0007669"/>
    <property type="project" value="UniProtKB-KW"/>
</dbReference>
<feature type="zinc finger region" description="C3H1-type" evidence="4">
    <location>
        <begin position="654"/>
        <end position="681"/>
    </location>
</feature>
<evidence type="ECO:0000256" key="4">
    <source>
        <dbReference type="PROSITE-ProRule" id="PRU00723"/>
    </source>
</evidence>
<organism evidence="7 8">
    <name type="scientific">Meira miltonrushii</name>
    <dbReference type="NCBI Taxonomy" id="1280837"/>
    <lineage>
        <taxon>Eukaryota</taxon>
        <taxon>Fungi</taxon>
        <taxon>Dikarya</taxon>
        <taxon>Basidiomycota</taxon>
        <taxon>Ustilaginomycotina</taxon>
        <taxon>Exobasidiomycetes</taxon>
        <taxon>Exobasidiales</taxon>
        <taxon>Brachybasidiaceae</taxon>
        <taxon>Meira</taxon>
    </lineage>
</organism>
<evidence type="ECO:0000256" key="3">
    <source>
        <dbReference type="ARBA" id="ARBA00022833"/>
    </source>
</evidence>
<feature type="compositionally biased region" description="Polar residues" evidence="5">
    <location>
        <begin position="33"/>
        <end position="43"/>
    </location>
</feature>
<dbReference type="InterPro" id="IPR053242">
    <property type="entry name" value="PAM2-like_domain"/>
</dbReference>
<feature type="compositionally biased region" description="Polar residues" evidence="5">
    <location>
        <begin position="440"/>
        <end position="471"/>
    </location>
</feature>
<dbReference type="InterPro" id="IPR013899">
    <property type="entry name" value="DUF1771"/>
</dbReference>
<dbReference type="Gene3D" id="3.30.1370.210">
    <property type="match status" value="1"/>
</dbReference>
<dbReference type="Proteomes" id="UP000245771">
    <property type="component" value="Unassembled WGS sequence"/>
</dbReference>
<accession>A0A316VP98</accession>
<dbReference type="PANTHER" id="PTHR46651:SF1">
    <property type="entry name" value="SMALL MUTS RELATED FAMILY PROTEIN"/>
    <property type="match status" value="1"/>
</dbReference>
<dbReference type="Gene3D" id="3.30.1370.110">
    <property type="match status" value="1"/>
</dbReference>
<feature type="compositionally biased region" description="Polar residues" evidence="5">
    <location>
        <begin position="364"/>
        <end position="373"/>
    </location>
</feature>
<dbReference type="SMART" id="SM01162">
    <property type="entry name" value="DUF1771"/>
    <property type="match status" value="1"/>
</dbReference>
<dbReference type="InParanoid" id="A0A316VP98"/>
<dbReference type="STRING" id="1280837.A0A316VP98"/>
<dbReference type="InterPro" id="IPR036855">
    <property type="entry name" value="Znf_CCCH_sf"/>
</dbReference>
<dbReference type="OrthoDB" id="3247158at2759"/>
<dbReference type="InterPro" id="IPR000571">
    <property type="entry name" value="Znf_CCCH"/>
</dbReference>
<gene>
    <name evidence="7" type="ORF">FA14DRAFT_13287</name>
</gene>
<evidence type="ECO:0000313" key="7">
    <source>
        <dbReference type="EMBL" id="PWN37345.1"/>
    </source>
</evidence>